<dbReference type="EMBL" id="AF160864">
    <property type="protein sequence ID" value="AAD41915.1"/>
    <property type="molecule type" value="Genomic_DNA"/>
</dbReference>
<evidence type="ECO:0000313" key="1">
    <source>
        <dbReference type="EMBL" id="AAD41915.1"/>
    </source>
</evidence>
<proteinExistence type="predicted"/>
<dbReference type="GeneID" id="800762"/>
<dbReference type="RefSeq" id="NP_049570.1">
    <property type="nucleotide sequence ID" value="NC_000862.1"/>
</dbReference>
<dbReference type="CDD" id="cd23691">
    <property type="entry name" value="uS4m"/>
    <property type="match status" value="1"/>
</dbReference>
<protein>
    <submittedName>
        <fullName evidence="1">Orf421</fullName>
    </submittedName>
</protein>
<accession>Q9XMU8</accession>
<dbReference type="AlphaFoldDB" id="Q9XMU8"/>
<gene>
    <name evidence="1" type="primary">orf421</name>
</gene>
<keyword evidence="1" id="KW-0496">Mitochondrion</keyword>
<geneLocation type="mitochondrion" evidence="1"/>
<sequence length="421" mass="53053">MNLLWVKKIKTKKILKKLYKKYSYSILKLIILNNYKIIKYLFDNELQNYIFKIFKYIKFTYFFKKILRKKKFKKFENPIRYRFGKKLKKKRKIRKYRHKLNYKLRFKRKMHKSFNLVLSCLKSKKSKINELVYFLKYFSVFRKRQSKIFNLSRIKSRLSKRKFFKKKIKSKKIYRYFMKKYKKLSYKQKKHINLINLDLYFVRNKRFFRLHRLYDIKRRYIRYLNNNRNIYKFYKYRTKHNYKFIKRHIRSMASLNINSRMHKYEFSLRNMALKLKYAYTFRNADIFIKSGFIFLNGLQEINPLKYIYKGDILELTFSKFLIKLKKKIKKKLNISMRKFKRYNWRTLKNKVNPEKRRLRISRFSEKILNFKIKLTKIIQFDYRTLSYAMISEMKYKKDLSYLNKKLLPIYLLKLFNWKLIS</sequence>
<reference evidence="1" key="2">
    <citation type="journal article" date="2000" name="J. Mol. Biol.">
        <title>Expression of mitochondrial protein-coding genes in Tetrahymena pyriformis.</title>
        <authorList>
            <person name="Edqvist J."/>
            <person name="Burger G."/>
            <person name="Gray M.W."/>
        </authorList>
    </citation>
    <scope>NUCLEOTIDE SEQUENCE</scope>
</reference>
<reference evidence="1" key="1">
    <citation type="journal article" date="2000" name="J. Mol. Biol.">
        <title>Complete sequence of the mitochondrial genome of Tetrahymena pyriformis and comparison with Paramecium aurelia mitochondrial DNA.</title>
        <authorList>
            <person name="Burger G."/>
            <person name="Zhu Y."/>
            <person name="Littlejohn T.G."/>
            <person name="Greenwood S.J."/>
            <person name="Schnare M.N."/>
            <person name="Lang B.F."/>
            <person name="Gray M.W."/>
        </authorList>
    </citation>
    <scope>NUCLEOTIDE SEQUENCE</scope>
</reference>
<name>Q9XMU8_TETPY</name>
<organism evidence="1">
    <name type="scientific">Tetrahymena pyriformis</name>
    <dbReference type="NCBI Taxonomy" id="5908"/>
    <lineage>
        <taxon>Eukaryota</taxon>
        <taxon>Sar</taxon>
        <taxon>Alveolata</taxon>
        <taxon>Ciliophora</taxon>
        <taxon>Intramacronucleata</taxon>
        <taxon>Oligohymenophorea</taxon>
        <taxon>Hymenostomatida</taxon>
        <taxon>Tetrahymenina</taxon>
        <taxon>Tetrahymenidae</taxon>
        <taxon>Tetrahymena</taxon>
    </lineage>
</organism>